<dbReference type="AlphaFoldDB" id="A0AAF0CMH7"/>
<name>A0AAF0CMH7_9BACT</name>
<feature type="chain" id="PRO_5042071012" description="Holin" evidence="1">
    <location>
        <begin position="20"/>
        <end position="69"/>
    </location>
</feature>
<accession>A0AAF0CMH7</accession>
<keyword evidence="1" id="KW-0732">Signal</keyword>
<protein>
    <recommendedName>
        <fullName evidence="4">Holin</fullName>
    </recommendedName>
</protein>
<evidence type="ECO:0008006" key="4">
    <source>
        <dbReference type="Google" id="ProtNLM"/>
    </source>
</evidence>
<keyword evidence="3" id="KW-1185">Reference proteome</keyword>
<evidence type="ECO:0000313" key="3">
    <source>
        <dbReference type="Proteomes" id="UP001218638"/>
    </source>
</evidence>
<sequence length="69" mass="7002">MKSTTVLLTVTLLAPSAIAFGLAAPVAFGISAITGLLAIAVNDYGTRRLSYLDTKVAAAAKAERLPLAA</sequence>
<proteinExistence type="predicted"/>
<reference evidence="2" key="1">
    <citation type="submission" date="2023-03" db="EMBL/GenBank/DDBJ databases">
        <title>Lomoglobus Profundus gen. nov., sp. nov., a novel member of the phylum Verrucomicrobia, isolated from deep-marine sediment of South China Sea.</title>
        <authorList>
            <person name="Ahmad T."/>
            <person name="Ishaq S.E."/>
            <person name="Wang F."/>
        </authorList>
    </citation>
    <scope>NUCLEOTIDE SEQUENCE</scope>
    <source>
        <strain evidence="2">LMO-M01</strain>
    </source>
</reference>
<organism evidence="2 3">
    <name type="scientific">Synoicihabitans lomoniglobus</name>
    <dbReference type="NCBI Taxonomy" id="2909285"/>
    <lineage>
        <taxon>Bacteria</taxon>
        <taxon>Pseudomonadati</taxon>
        <taxon>Verrucomicrobiota</taxon>
        <taxon>Opitutia</taxon>
        <taxon>Opitutales</taxon>
        <taxon>Opitutaceae</taxon>
        <taxon>Synoicihabitans</taxon>
    </lineage>
</organism>
<dbReference type="RefSeq" id="WP_330928048.1">
    <property type="nucleotide sequence ID" value="NZ_CP119075.1"/>
</dbReference>
<dbReference type="EMBL" id="CP119075">
    <property type="protein sequence ID" value="WED64143.1"/>
    <property type="molecule type" value="Genomic_DNA"/>
</dbReference>
<evidence type="ECO:0000256" key="1">
    <source>
        <dbReference type="SAM" id="SignalP"/>
    </source>
</evidence>
<dbReference type="KEGG" id="slom:PXH66_17535"/>
<feature type="signal peptide" evidence="1">
    <location>
        <begin position="1"/>
        <end position="19"/>
    </location>
</feature>
<evidence type="ECO:0000313" key="2">
    <source>
        <dbReference type="EMBL" id="WED64143.1"/>
    </source>
</evidence>
<dbReference type="Proteomes" id="UP001218638">
    <property type="component" value="Chromosome"/>
</dbReference>
<gene>
    <name evidence="2" type="ORF">PXH66_17535</name>
</gene>